<dbReference type="AlphaFoldDB" id="A0A3A1NJ76"/>
<reference evidence="7 9" key="2">
    <citation type="submission" date="2019-07" db="EMBL/GenBank/DDBJ databases">
        <title>Draft genome of two Muricauda strains isolated from deep sea.</title>
        <authorList>
            <person name="Sun C."/>
        </authorList>
    </citation>
    <scope>NUCLEOTIDE SEQUENCE [LARGE SCALE GENOMIC DNA]</scope>
    <source>
        <strain evidence="7 9">72</strain>
    </source>
</reference>
<name>A0A3A1NJ76_9FLAO</name>
<keyword evidence="3" id="KW-0378">Hydrolase</keyword>
<evidence type="ECO:0000256" key="4">
    <source>
        <dbReference type="ARBA" id="ARBA00023145"/>
    </source>
</evidence>
<dbReference type="InterPro" id="IPR043138">
    <property type="entry name" value="GGT_lsub"/>
</dbReference>
<evidence type="ECO:0000256" key="2">
    <source>
        <dbReference type="ARBA" id="ARBA00022679"/>
    </source>
</evidence>
<dbReference type="RefSeq" id="WP_119647825.1">
    <property type="nucleotide sequence ID" value="NZ_QXFI01000026.1"/>
</dbReference>
<dbReference type="InterPro" id="IPR029055">
    <property type="entry name" value="Ntn_hydrolases_N"/>
</dbReference>
<gene>
    <name evidence="6" type="ORF">D2V05_11625</name>
    <name evidence="7" type="ORF">FQ017_11515</name>
</gene>
<organism evidence="6 8">
    <name type="scientific">Flagellimonas pelagia</name>
    <dbReference type="NCBI Taxonomy" id="2306998"/>
    <lineage>
        <taxon>Bacteria</taxon>
        <taxon>Pseudomonadati</taxon>
        <taxon>Bacteroidota</taxon>
        <taxon>Flavobacteriia</taxon>
        <taxon>Flavobacteriales</taxon>
        <taxon>Flavobacteriaceae</taxon>
        <taxon>Flagellimonas</taxon>
    </lineage>
</organism>
<keyword evidence="5" id="KW-0732">Signal</keyword>
<evidence type="ECO:0000313" key="7">
    <source>
        <dbReference type="EMBL" id="TXJ94042.1"/>
    </source>
</evidence>
<dbReference type="PANTHER" id="PTHR43199">
    <property type="entry name" value="GLUTATHIONE HYDROLASE"/>
    <property type="match status" value="1"/>
</dbReference>
<dbReference type="InterPro" id="IPR043137">
    <property type="entry name" value="GGT_ssub_C"/>
</dbReference>
<dbReference type="PANTHER" id="PTHR43199:SF1">
    <property type="entry name" value="GLUTATHIONE HYDROLASE PROENZYME"/>
    <property type="match status" value="1"/>
</dbReference>
<dbReference type="PROSITE" id="PS51257">
    <property type="entry name" value="PROKAR_LIPOPROTEIN"/>
    <property type="match status" value="1"/>
</dbReference>
<reference evidence="6 8" key="1">
    <citation type="submission" date="2018-08" db="EMBL/GenBank/DDBJ databases">
        <title>Proposal of Muricauda 72 sp.nov. and Muricauda NH166 sp.nov., isolated from seawater.</title>
        <authorList>
            <person name="Cheng H."/>
            <person name="Wu Y.-H."/>
            <person name="Guo L.-L."/>
            <person name="Xu X.-W."/>
        </authorList>
    </citation>
    <scope>NUCLEOTIDE SEQUENCE [LARGE SCALE GENOMIC DNA]</scope>
    <source>
        <strain evidence="6 8">72</strain>
    </source>
</reference>
<dbReference type="InterPro" id="IPR051792">
    <property type="entry name" value="GGT_bact"/>
</dbReference>
<dbReference type="SUPFAM" id="SSF56235">
    <property type="entry name" value="N-terminal nucleophile aminohydrolases (Ntn hydrolases)"/>
    <property type="match status" value="1"/>
</dbReference>
<comment type="caution">
    <text evidence="6">The sequence shown here is derived from an EMBL/GenBank/DDBJ whole genome shotgun (WGS) entry which is preliminary data.</text>
</comment>
<evidence type="ECO:0008006" key="10">
    <source>
        <dbReference type="Google" id="ProtNLM"/>
    </source>
</evidence>
<evidence type="ECO:0000313" key="9">
    <source>
        <dbReference type="Proteomes" id="UP000321621"/>
    </source>
</evidence>
<evidence type="ECO:0000256" key="5">
    <source>
        <dbReference type="SAM" id="SignalP"/>
    </source>
</evidence>
<feature type="chain" id="PRO_5017332662" description="Gamma-glutamyltransferase" evidence="5">
    <location>
        <begin position="24"/>
        <end position="556"/>
    </location>
</feature>
<dbReference type="Proteomes" id="UP000266691">
    <property type="component" value="Unassembled WGS sequence"/>
</dbReference>
<dbReference type="Gene3D" id="3.60.20.40">
    <property type="match status" value="1"/>
</dbReference>
<protein>
    <recommendedName>
        <fullName evidence="10">Gamma-glutamyltransferase</fullName>
    </recommendedName>
</protein>
<dbReference type="GO" id="GO:0016787">
    <property type="term" value="F:hydrolase activity"/>
    <property type="evidence" value="ECO:0007669"/>
    <property type="project" value="UniProtKB-KW"/>
</dbReference>
<sequence>MYKKSIFLLAVLFAISISCKKKAEEQIINPNLTIVDNGDPQISISENGAVAAAHPLATEAGVEMLEKGGNAIDAAVAAAFVLAVVEPSMSGLGGRLQAIVMTSEGKISGVDATTQAGIDYDPETAPKGQYGYPAIGVPGVVKGLTKLLSDYGTLDIETVMQPAIKHAEEGFVVLPGEALRQSMEIKKIKEFTGTSKYFINGDTTYVEGSRLVQKDLAHTLKLIAKEGEKVFYEGEIAQKIVDDIQKHGGTLSMAAMAEYKARDADMVEGSYRGFGLHGLFIPSYGAITIEMLQILENFDLADVPETTWAELVYQANVKAYEDRYGQEDLEVGKKLTSKEYARTLADAMVPFPTQQAAMNWNRPASWTENGHTTHLSVADAQGNVIALTQSLGPIMGSKVATDGLGFVYAATLGGYLGDMKAGERASSHISPLIITKKGKPFLVLGAAGGSRIVTAVAQVTSRVLDQKMPLNKALAAARVHTGDTLILAETHPGTWTLDDIKQFKEDGFMVEEVDQPGRFGRVHAVMMDTLTGKWIGAADPDWEGTAESPTTLSKVE</sequence>
<dbReference type="Proteomes" id="UP000321621">
    <property type="component" value="Unassembled WGS sequence"/>
</dbReference>
<dbReference type="EMBL" id="QXFI01000026">
    <property type="protein sequence ID" value="RIV44133.1"/>
    <property type="molecule type" value="Genomic_DNA"/>
</dbReference>
<dbReference type="Pfam" id="PF01019">
    <property type="entry name" value="G_glu_transpept"/>
    <property type="match status" value="1"/>
</dbReference>
<keyword evidence="9" id="KW-1185">Reference proteome</keyword>
<dbReference type="OrthoDB" id="9781342at2"/>
<evidence type="ECO:0000256" key="3">
    <source>
        <dbReference type="ARBA" id="ARBA00022801"/>
    </source>
</evidence>
<keyword evidence="4" id="KW-0865">Zymogen</keyword>
<keyword evidence="2" id="KW-0808">Transferase</keyword>
<dbReference type="PRINTS" id="PR01210">
    <property type="entry name" value="GGTRANSPTASE"/>
</dbReference>
<evidence type="ECO:0000256" key="1">
    <source>
        <dbReference type="ARBA" id="ARBA00009381"/>
    </source>
</evidence>
<dbReference type="Gene3D" id="1.10.246.130">
    <property type="match status" value="1"/>
</dbReference>
<dbReference type="GO" id="GO:0016740">
    <property type="term" value="F:transferase activity"/>
    <property type="evidence" value="ECO:0007669"/>
    <property type="project" value="UniProtKB-KW"/>
</dbReference>
<accession>A0A3A1NJ76</accession>
<proteinExistence type="inferred from homology"/>
<dbReference type="EMBL" id="VNWK01000026">
    <property type="protein sequence ID" value="TXJ94042.1"/>
    <property type="molecule type" value="Genomic_DNA"/>
</dbReference>
<evidence type="ECO:0000313" key="6">
    <source>
        <dbReference type="EMBL" id="RIV44133.1"/>
    </source>
</evidence>
<evidence type="ECO:0000313" key="8">
    <source>
        <dbReference type="Proteomes" id="UP000266691"/>
    </source>
</evidence>
<feature type="signal peptide" evidence="5">
    <location>
        <begin position="1"/>
        <end position="23"/>
    </location>
</feature>
<comment type="similarity">
    <text evidence="1">Belongs to the gamma-glutamyltransferase family.</text>
</comment>